<keyword evidence="1" id="KW-0175">Coiled coil</keyword>
<keyword evidence="3" id="KW-0812">Transmembrane</keyword>
<evidence type="ECO:0000256" key="2">
    <source>
        <dbReference type="SAM" id="MobiDB-lite"/>
    </source>
</evidence>
<organism evidence="4 5">
    <name type="scientific">Drosophila rubida</name>
    <dbReference type="NCBI Taxonomy" id="30044"/>
    <lineage>
        <taxon>Eukaryota</taxon>
        <taxon>Metazoa</taxon>
        <taxon>Ecdysozoa</taxon>
        <taxon>Arthropoda</taxon>
        <taxon>Hexapoda</taxon>
        <taxon>Insecta</taxon>
        <taxon>Pterygota</taxon>
        <taxon>Neoptera</taxon>
        <taxon>Endopterygota</taxon>
        <taxon>Diptera</taxon>
        <taxon>Brachycera</taxon>
        <taxon>Muscomorpha</taxon>
        <taxon>Ephydroidea</taxon>
        <taxon>Drosophilidae</taxon>
        <taxon>Drosophila</taxon>
    </lineage>
</organism>
<evidence type="ECO:0000313" key="4">
    <source>
        <dbReference type="EMBL" id="KAH8387322.1"/>
    </source>
</evidence>
<keyword evidence="3" id="KW-0472">Membrane</keyword>
<comment type="caution">
    <text evidence="4">The sequence shown here is derived from an EMBL/GenBank/DDBJ whole genome shotgun (WGS) entry which is preliminary data.</text>
</comment>
<keyword evidence="3" id="KW-1133">Transmembrane helix</keyword>
<protein>
    <submittedName>
        <fullName evidence="4">Uncharacterized protein</fullName>
    </submittedName>
</protein>
<sequence length="570" mass="64297">MDTTASSSSSNNPNKSQDNSGAAASSELIKDLMTSNSSSWTILPADHIEVLDSTTTAGVVEACKGEEPDESSGEPANERCPPVAETDAQAEDFSDGISIISDCESTGRLTPSPTPRALLNDLNTSFELGNDLPPTPNHHAAHSQQLRMRRQQLQEAQDTTDGDQPKQPAAVAELNTPPQSNSVMGYRLPAVVQSGLTAVFYVCCTLAMLAFVGRLRNPEWQMLGDDKQLAQLEQRLVDLELQNNLMRAEIDIMSKQLNYLSGQPHAQPPASSSSTFQGRKLKTFKAWPGNGNSGDPVDITKQDLKRPYKCADGKFVEIAGMCVESKPHAESLADEIGNVVNDVLQQSQAFHNFEKLTEQLGTLAGAGDDEASETPSTAFHAHDENANTYNANRGKERYQGKKWSNEQQARFKSNEYEAKRRAARSNSNEHDSDENGNENSKERKQRDKSNEHTRYKSNEHDSDENENSKERKQRDKSNEHSKEHTRYKSNEHDSKERHHKKYADKSKERYGKKQQQHRKQHDDDDSGEWHERMMQHRENARQHQDQKRNNNWFIERSSNREQRRSGEDRR</sequence>
<feature type="coiled-coil region" evidence="1">
    <location>
        <begin position="222"/>
        <end position="256"/>
    </location>
</feature>
<dbReference type="Proteomes" id="UP001200034">
    <property type="component" value="Unassembled WGS sequence"/>
</dbReference>
<feature type="compositionally biased region" description="Low complexity" evidence="2">
    <location>
        <begin position="1"/>
        <end position="20"/>
    </location>
</feature>
<accession>A0AAD4KB65</accession>
<feature type="compositionally biased region" description="Basic and acidic residues" evidence="2">
    <location>
        <begin position="439"/>
        <end position="496"/>
    </location>
</feature>
<evidence type="ECO:0000313" key="5">
    <source>
        <dbReference type="Proteomes" id="UP001200034"/>
    </source>
</evidence>
<reference evidence="4" key="1">
    <citation type="journal article" date="2021" name="Mol. Ecol. Resour.">
        <title>Phylogenomic analyses of the genus Drosophila reveals genomic signals of climate adaptation.</title>
        <authorList>
            <person name="Li F."/>
            <person name="Rane R.V."/>
            <person name="Luria V."/>
            <person name="Xiong Z."/>
            <person name="Chen J."/>
            <person name="Li Z."/>
            <person name="Catullo R.A."/>
            <person name="Griffin P.C."/>
            <person name="Schiffer M."/>
            <person name="Pearce S."/>
            <person name="Lee S.F."/>
            <person name="McElroy K."/>
            <person name="Stocker A."/>
            <person name="Shirriffs J."/>
            <person name="Cockerell F."/>
            <person name="Coppin C."/>
            <person name="Sgro C.M."/>
            <person name="Karger A."/>
            <person name="Cain J.W."/>
            <person name="Weber J.A."/>
            <person name="Santpere G."/>
            <person name="Kirschner M.W."/>
            <person name="Hoffmann A.A."/>
            <person name="Oakeshott J.G."/>
            <person name="Zhang G."/>
        </authorList>
    </citation>
    <scope>NUCLEOTIDE SEQUENCE</scope>
    <source>
        <strain evidence="4">BGI-SZ-2011g</strain>
    </source>
</reference>
<evidence type="ECO:0000256" key="1">
    <source>
        <dbReference type="SAM" id="Coils"/>
    </source>
</evidence>
<dbReference type="AlphaFoldDB" id="A0AAD4KB65"/>
<gene>
    <name evidence="4" type="ORF">KR093_006296</name>
</gene>
<feature type="region of interest" description="Disordered" evidence="2">
    <location>
        <begin position="365"/>
        <end position="570"/>
    </location>
</feature>
<feature type="region of interest" description="Disordered" evidence="2">
    <location>
        <begin position="125"/>
        <end position="178"/>
    </location>
</feature>
<name>A0AAD4KB65_9MUSC</name>
<feature type="compositionally biased region" description="Basic and acidic residues" evidence="2">
    <location>
        <begin position="527"/>
        <end position="548"/>
    </location>
</feature>
<feature type="compositionally biased region" description="Basic and acidic residues" evidence="2">
    <location>
        <begin position="557"/>
        <end position="570"/>
    </location>
</feature>
<feature type="region of interest" description="Disordered" evidence="2">
    <location>
        <begin position="61"/>
        <end position="81"/>
    </location>
</feature>
<keyword evidence="5" id="KW-1185">Reference proteome</keyword>
<proteinExistence type="predicted"/>
<feature type="region of interest" description="Disordered" evidence="2">
    <location>
        <begin position="1"/>
        <end position="27"/>
    </location>
</feature>
<dbReference type="EMBL" id="JAJJHW010000095">
    <property type="protein sequence ID" value="KAH8387322.1"/>
    <property type="molecule type" value="Genomic_DNA"/>
</dbReference>
<evidence type="ECO:0000256" key="3">
    <source>
        <dbReference type="SAM" id="Phobius"/>
    </source>
</evidence>
<feature type="transmembrane region" description="Helical" evidence="3">
    <location>
        <begin position="190"/>
        <end position="212"/>
    </location>
</feature>